<dbReference type="InterPro" id="IPR027417">
    <property type="entry name" value="P-loop_NTPase"/>
</dbReference>
<evidence type="ECO:0000256" key="1">
    <source>
        <dbReference type="RuleBase" id="RU363044"/>
    </source>
</evidence>
<feature type="region of interest" description="Disordered" evidence="3">
    <location>
        <begin position="554"/>
        <end position="589"/>
    </location>
</feature>
<evidence type="ECO:0000256" key="2">
    <source>
        <dbReference type="SAM" id="Coils"/>
    </source>
</evidence>
<comment type="catalytic activity">
    <reaction evidence="1">
        <text>ATP + H2O = ADP + phosphate + H(+)</text>
        <dbReference type="Rhea" id="RHEA:13065"/>
        <dbReference type="ChEBI" id="CHEBI:15377"/>
        <dbReference type="ChEBI" id="CHEBI:15378"/>
        <dbReference type="ChEBI" id="CHEBI:30616"/>
        <dbReference type="ChEBI" id="CHEBI:43474"/>
        <dbReference type="ChEBI" id="CHEBI:456216"/>
        <dbReference type="EC" id="5.6.2.3"/>
    </reaction>
</comment>
<evidence type="ECO:0000259" key="4">
    <source>
        <dbReference type="Pfam" id="PF05970"/>
    </source>
</evidence>
<dbReference type="PANTHER" id="PTHR10492:SF57">
    <property type="entry name" value="ATP-DEPENDENT DNA HELICASE"/>
    <property type="match status" value="1"/>
</dbReference>
<dbReference type="GO" id="GO:0005524">
    <property type="term" value="F:ATP binding"/>
    <property type="evidence" value="ECO:0007669"/>
    <property type="project" value="UniProtKB-KW"/>
</dbReference>
<feature type="compositionally biased region" description="Basic and acidic residues" evidence="3">
    <location>
        <begin position="19"/>
        <end position="36"/>
    </location>
</feature>
<sequence>MENTTKADEKNVAGAAKKAAAEAAEKNATETAKKVAAEAAGRTAAEAAREQMRKSEEATEKFRPAPVLTPLTVNGRRVFVLRQGQLQALQREVSQQRGMTESLQPQQGGGSPLHFPSPTSVGICPSPTSVGICPSPTSVGICPSPTSVGICPSPASVGICPSPASVGICPSPASVGICPSPASAGINGGPASAGGNFGDGHASAGFSEMNGRAESARIMEEEVTVGSGVLPVESPSSAGMRETFAMASISGSPRSSRSAQLRSKRQRETPEEATERKRRRNEQDRARRAAQRQSEDSAALLALRNEQDRARRAAQRQSEDSAALLALRNEQDRARRAAQRQSEDSATLLALRNEQDRARRAAQRQSEDSATLLALRNEQDRARRAAQRQSEDSAALLALRNEQDRARRAAQRQSEDSATLLALRNEQDRARRAAQRQSEDSAALLALRNEQDRARRAAQRQSEDSAALLALRNEQDRARRAAQRQSEDSAALLALRNEQDRARRAAQRQSEDSAALLALRNEQDRARRAAQRQSEDSAVAAAVARHVEQERARIAVRRSQESADEIEQRQRSDAIRHATQRQQEEPEQRIERLQYARENARVRRSLEDSNVLNERVQNLQRMQIAQGRTRQSETLCLARRVRVVDAHDIGSLDVACTACGALHFACEVISRNHGTFNDCCSLGKISLDMSKFREFPEYLRRLFMREHPDKREERVFHENIRQYNGKLGFVSVNAKNEHFSNSGPYVYKIQGQIHHVVNLAAISDGGVNLRPSYGQLFIMDTNEAVDARTTADRAIDRNLMFDLETLMRTCNPFVEAYRMMYEVEQEALAASGDNARVPEIKLLFNINAPDQNRYNLPRVNEVAAVFVSPDGNDNPPPAEIMMHPRGRDLTRLNATNAMCTPMSYPLFFVNGGFGWNPEMSYEVATGSRTRVTNLQWIQYMIADRRDFFNPCLYGGRLFQQFMVDNWVKVEQQRLLWQRLNQKTLKADCFVGLEQHLEQRAQEQGIPRGRTVILSSTFVGGDRYYQQAYQDAMAIVTEFGAPDLFITFTCNPKWPEIVSNLKPGQSPCDRPDLVAKVFHLKLKEFMDDILKKQVLGKVKAFVRVIEFQKRGLPHTHMLLILDDEHKFRTGADVDSVVCAELPYRAAEPRLYNIVKSSMMHGPCGTSYRHMQCMQKHGDRCDKDFPKPYSEETVLEEDQKPRYRRRESAPHFVNENGERRDSRWVVGYNPYLTLKYNAHVNVEVCTGIKCVKYLFKYVYKGMDKASLFICETGAVENEQQNPDVLNHDEVQNYADARYVGPAEACWRLLGYPMQETSHNVERLAIHLEGEQNIMFDEEEDPQVTLDRARLARSTLTAWFELNQNDPSARGYLYKDIPKHFVWIKKDKKWSPRQKGKAIGRIYQVSPTQTECFRLRLLLLNVPGATSYEALRTVRGTDERGNEVVTTYSTFSETAKALGLLRDDEEWERCLRDSAFEHMPFQMRALFVLIITQCSPGDVPGLYAKFEREMADDFVHRLGNEELGLEMSYADIERRLQQLGKTVTSFGLPAPLRSYEELMSNAEIVDQAEERRLGNEKYAMLNAEQKAVVDTVLAQLDNAGAENRCHFIDGPGGSGKTFVYNTLIHILRGRGLKFAAMAYTGIAAQLLPEGKTIHHHFRLTVGNSMQANVKATEKRGALLREASVLIVDEVSTVSKNMLDEMDRKMRELTCVNAPFGGKIMLLGGDFRQILPVKRFACRGELVNFCIKSSELWPLFNKHSLINNMRVREDQQAHKDWLLQLGNGQLPHFDGDKIEIPHKFLGAGDLVTEIFADAIANGDYAKVGKRAILSSKNCRVYKLNEDVLKLLPGEVKTYSSYDSVAEDETPNSGISYPTEYLNSVTHSSLPPHKLELKINATVMLLRNLNIHDGLANGTRLRVLNTRPNVLICKILSGDKAGETAFIPRITLHTDDGVLPVKLSRHQFPVRLGFALTINKSQGQSFDMVGIDLHEEIFVHGQLYVAFSRATSEEGIKVSVKPDDAIMPIVLHRNVVYTEVL</sequence>
<evidence type="ECO:0000259" key="5">
    <source>
        <dbReference type="Pfam" id="PF14214"/>
    </source>
</evidence>
<keyword evidence="1" id="KW-0067">ATP-binding</keyword>
<keyword evidence="1" id="KW-0378">Hydrolase</keyword>
<evidence type="ECO:0000259" key="6">
    <source>
        <dbReference type="Pfam" id="PF21530"/>
    </source>
</evidence>
<evidence type="ECO:0000256" key="3">
    <source>
        <dbReference type="SAM" id="MobiDB-lite"/>
    </source>
</evidence>
<dbReference type="EMBL" id="AZBU02000004">
    <property type="protein sequence ID" value="TKR82630.1"/>
    <property type="molecule type" value="Genomic_DNA"/>
</dbReference>
<proteinExistence type="inferred from homology"/>
<dbReference type="InterPro" id="IPR010285">
    <property type="entry name" value="DNA_helicase_pif1-like_DEAD"/>
</dbReference>
<dbReference type="Gene3D" id="3.40.50.300">
    <property type="entry name" value="P-loop containing nucleotide triphosphate hydrolases"/>
    <property type="match status" value="1"/>
</dbReference>
<comment type="caution">
    <text evidence="7">The sequence shown here is derived from an EMBL/GenBank/DDBJ whole genome shotgun (WGS) entry which is preliminary data.</text>
</comment>
<keyword evidence="1" id="KW-0234">DNA repair</keyword>
<feature type="region of interest" description="Disordered" evidence="3">
    <location>
        <begin position="91"/>
        <end position="116"/>
    </location>
</feature>
<dbReference type="GO" id="GO:0000723">
    <property type="term" value="P:telomere maintenance"/>
    <property type="evidence" value="ECO:0007669"/>
    <property type="project" value="InterPro"/>
</dbReference>
<dbReference type="CDD" id="cd18809">
    <property type="entry name" value="SF1_C_RecD"/>
    <property type="match status" value="1"/>
</dbReference>
<dbReference type="Pfam" id="PF14214">
    <property type="entry name" value="Helitron_like_N"/>
    <property type="match status" value="1"/>
</dbReference>
<dbReference type="GO" id="GO:0006281">
    <property type="term" value="P:DNA repair"/>
    <property type="evidence" value="ECO:0007669"/>
    <property type="project" value="UniProtKB-KW"/>
</dbReference>
<comment type="similarity">
    <text evidence="1">Belongs to the helicase family.</text>
</comment>
<dbReference type="InterPro" id="IPR025476">
    <property type="entry name" value="Helitron_helicase-like"/>
</dbReference>
<dbReference type="STRING" id="34508.A0A4U5NIM7"/>
<accession>A0A4U5NIM7</accession>
<feature type="compositionally biased region" description="Basic and acidic residues" evidence="3">
    <location>
        <begin position="266"/>
        <end position="287"/>
    </location>
</feature>
<dbReference type="OrthoDB" id="10055660at2759"/>
<evidence type="ECO:0000313" key="8">
    <source>
        <dbReference type="Proteomes" id="UP000298663"/>
    </source>
</evidence>
<reference evidence="7 8" key="1">
    <citation type="journal article" date="2015" name="Genome Biol.">
        <title>Comparative genomics of Steinernema reveals deeply conserved gene regulatory networks.</title>
        <authorList>
            <person name="Dillman A.R."/>
            <person name="Macchietto M."/>
            <person name="Porter C.F."/>
            <person name="Rogers A."/>
            <person name="Williams B."/>
            <person name="Antoshechkin I."/>
            <person name="Lee M.M."/>
            <person name="Goodwin Z."/>
            <person name="Lu X."/>
            <person name="Lewis E.E."/>
            <person name="Goodrich-Blair H."/>
            <person name="Stock S.P."/>
            <person name="Adams B.J."/>
            <person name="Sternberg P.W."/>
            <person name="Mortazavi A."/>
        </authorList>
    </citation>
    <scope>NUCLEOTIDE SEQUENCE [LARGE SCALE GENOMIC DNA]</scope>
    <source>
        <strain evidence="7 8">ALL</strain>
    </source>
</reference>
<dbReference type="EC" id="5.6.2.3" evidence="1"/>
<dbReference type="InterPro" id="IPR049163">
    <property type="entry name" value="Pif1-like_2B_dom"/>
</dbReference>
<feature type="compositionally biased region" description="Low complexity" evidence="3">
    <location>
        <begin position="248"/>
        <end position="258"/>
    </location>
</feature>
<dbReference type="GO" id="GO:0043139">
    <property type="term" value="F:5'-3' DNA helicase activity"/>
    <property type="evidence" value="ECO:0007669"/>
    <property type="project" value="UniProtKB-EC"/>
</dbReference>
<feature type="compositionally biased region" description="Basic and acidic residues" evidence="3">
    <location>
        <begin position="47"/>
        <end position="63"/>
    </location>
</feature>
<dbReference type="Pfam" id="PF05970">
    <property type="entry name" value="PIF1"/>
    <property type="match status" value="1"/>
</dbReference>
<keyword evidence="2" id="KW-0175">Coiled coil</keyword>
<comment type="cofactor">
    <cofactor evidence="1">
        <name>Mg(2+)</name>
        <dbReference type="ChEBI" id="CHEBI:18420"/>
    </cofactor>
</comment>
<feature type="domain" description="Helitron helicase-like" evidence="5">
    <location>
        <begin position="936"/>
        <end position="1118"/>
    </location>
</feature>
<feature type="compositionally biased region" description="Basic and acidic residues" evidence="3">
    <location>
        <begin position="1"/>
        <end position="11"/>
    </location>
</feature>
<dbReference type="Proteomes" id="UP000298663">
    <property type="component" value="Unassembled WGS sequence"/>
</dbReference>
<evidence type="ECO:0000313" key="7">
    <source>
        <dbReference type="EMBL" id="TKR82630.1"/>
    </source>
</evidence>
<dbReference type="GO" id="GO:0016887">
    <property type="term" value="F:ATP hydrolysis activity"/>
    <property type="evidence" value="ECO:0007669"/>
    <property type="project" value="RHEA"/>
</dbReference>
<keyword evidence="8" id="KW-1185">Reference proteome</keyword>
<feature type="compositionally biased region" description="Polar residues" evidence="3">
    <location>
        <begin position="91"/>
        <end position="106"/>
    </location>
</feature>
<feature type="region of interest" description="Disordered" evidence="3">
    <location>
        <begin position="1"/>
        <end position="63"/>
    </location>
</feature>
<feature type="region of interest" description="Disordered" evidence="3">
    <location>
        <begin position="247"/>
        <end position="298"/>
    </location>
</feature>
<feature type="domain" description="DNA helicase Pif1-like DEAD-box helicase" evidence="4">
    <location>
        <begin position="1577"/>
        <end position="1784"/>
    </location>
</feature>
<keyword evidence="1" id="KW-0347">Helicase</keyword>
<protein>
    <recommendedName>
        <fullName evidence="1">ATP-dependent DNA helicase</fullName>
        <ecNumber evidence="1">5.6.2.3</ecNumber>
    </recommendedName>
</protein>
<dbReference type="SUPFAM" id="SSF52540">
    <property type="entry name" value="P-loop containing nucleoside triphosphate hydrolases"/>
    <property type="match status" value="2"/>
</dbReference>
<keyword evidence="1" id="KW-0227">DNA damage</keyword>
<dbReference type="Pfam" id="PF21530">
    <property type="entry name" value="Pif1_2B_dom"/>
    <property type="match status" value="1"/>
</dbReference>
<name>A0A4U5NIM7_STECR</name>
<keyword evidence="1" id="KW-0547">Nucleotide-binding</keyword>
<reference evidence="7 8" key="2">
    <citation type="journal article" date="2019" name="G3 (Bethesda)">
        <title>Hybrid Assembly of the Genome of the Entomopathogenic Nematode Steinernema carpocapsae Identifies the X-Chromosome.</title>
        <authorList>
            <person name="Serra L."/>
            <person name="Macchietto M."/>
            <person name="Macias-Munoz A."/>
            <person name="McGill C.J."/>
            <person name="Rodriguez I.M."/>
            <person name="Rodriguez B."/>
            <person name="Murad R."/>
            <person name="Mortazavi A."/>
        </authorList>
    </citation>
    <scope>NUCLEOTIDE SEQUENCE [LARGE SCALE GENOMIC DNA]</scope>
    <source>
        <strain evidence="7 8">ALL</strain>
    </source>
</reference>
<dbReference type="GO" id="GO:0006310">
    <property type="term" value="P:DNA recombination"/>
    <property type="evidence" value="ECO:0007669"/>
    <property type="project" value="UniProtKB-KW"/>
</dbReference>
<gene>
    <name evidence="7" type="ORF">L596_016321</name>
</gene>
<feature type="compositionally biased region" description="Low complexity" evidence="3">
    <location>
        <begin position="37"/>
        <end position="46"/>
    </location>
</feature>
<organism evidence="7 8">
    <name type="scientific">Steinernema carpocapsae</name>
    <name type="common">Entomopathogenic nematode</name>
    <dbReference type="NCBI Taxonomy" id="34508"/>
    <lineage>
        <taxon>Eukaryota</taxon>
        <taxon>Metazoa</taxon>
        <taxon>Ecdysozoa</taxon>
        <taxon>Nematoda</taxon>
        <taxon>Chromadorea</taxon>
        <taxon>Rhabditida</taxon>
        <taxon>Tylenchina</taxon>
        <taxon>Panagrolaimomorpha</taxon>
        <taxon>Strongyloidoidea</taxon>
        <taxon>Steinernematidae</taxon>
        <taxon>Steinernema</taxon>
    </lineage>
</organism>
<feature type="coiled-coil region" evidence="2">
    <location>
        <begin position="300"/>
        <end position="536"/>
    </location>
</feature>
<dbReference type="PANTHER" id="PTHR10492">
    <property type="match status" value="1"/>
</dbReference>
<feature type="domain" description="DNA helicase Pif1-like 2B" evidence="6">
    <location>
        <begin position="1871"/>
        <end position="1915"/>
    </location>
</feature>
<keyword evidence="1" id="KW-0233">DNA recombination</keyword>